<proteinExistence type="predicted"/>
<feature type="compositionally biased region" description="Acidic residues" evidence="1">
    <location>
        <begin position="59"/>
        <end position="68"/>
    </location>
</feature>
<evidence type="ECO:0000313" key="2">
    <source>
        <dbReference type="EMBL" id="GAB1314950.1"/>
    </source>
</evidence>
<feature type="compositionally biased region" description="Gly residues" evidence="1">
    <location>
        <begin position="69"/>
        <end position="80"/>
    </location>
</feature>
<protein>
    <submittedName>
        <fullName evidence="2">Uncharacterized protein</fullName>
    </submittedName>
</protein>
<evidence type="ECO:0000313" key="3">
    <source>
        <dbReference type="Proteomes" id="UP001628179"/>
    </source>
</evidence>
<evidence type="ECO:0000256" key="1">
    <source>
        <dbReference type="SAM" id="MobiDB-lite"/>
    </source>
</evidence>
<organism evidence="2 3">
    <name type="scientific">Madurella fahalii</name>
    <dbReference type="NCBI Taxonomy" id="1157608"/>
    <lineage>
        <taxon>Eukaryota</taxon>
        <taxon>Fungi</taxon>
        <taxon>Dikarya</taxon>
        <taxon>Ascomycota</taxon>
        <taxon>Pezizomycotina</taxon>
        <taxon>Sordariomycetes</taxon>
        <taxon>Sordariomycetidae</taxon>
        <taxon>Sordariales</taxon>
        <taxon>Sordariales incertae sedis</taxon>
        <taxon>Madurella</taxon>
    </lineage>
</organism>
<accession>A0ABQ0GB76</accession>
<keyword evidence="3" id="KW-1185">Reference proteome</keyword>
<name>A0ABQ0GB76_9PEZI</name>
<feature type="region of interest" description="Disordered" evidence="1">
    <location>
        <begin position="43"/>
        <end position="103"/>
    </location>
</feature>
<dbReference type="EMBL" id="BAAFSV010000002">
    <property type="protein sequence ID" value="GAB1314950.1"/>
    <property type="molecule type" value="Genomic_DNA"/>
</dbReference>
<comment type="caution">
    <text evidence="2">The sequence shown here is derived from an EMBL/GenBank/DDBJ whole genome shotgun (WGS) entry which is preliminary data.</text>
</comment>
<feature type="compositionally biased region" description="Acidic residues" evidence="1">
    <location>
        <begin position="81"/>
        <end position="92"/>
    </location>
</feature>
<dbReference type="RefSeq" id="XP_070916681.1">
    <property type="nucleotide sequence ID" value="XM_071060580.1"/>
</dbReference>
<dbReference type="Proteomes" id="UP001628179">
    <property type="component" value="Unassembled WGS sequence"/>
</dbReference>
<sequence>MADLVSSSFLACRSAPTPAMVAPDAVAMGPTIIEDNANMDLGEPLVTVPISGDNPGDGPEFDGPEDDMGGGGDGDVGGDPPGDDGSGDEDSSTVDGFVGYSPGSEQNNAPYGVYGAYGTGFRVVAGVPAATGQALSGSNVIFTADAPQSLSLRKGAMFFLGLALAAGNFFVA</sequence>
<reference evidence="2 3" key="1">
    <citation type="submission" date="2024-09" db="EMBL/GenBank/DDBJ databases">
        <title>Itraconazole resistance in Madurella fahalii resulting from another homologue of gene encoding cytochrome P450 14-alpha sterol demethylase (CYP51).</title>
        <authorList>
            <person name="Yoshioka I."/>
            <person name="Fahal A.H."/>
            <person name="Kaneko S."/>
            <person name="Yaguchi T."/>
        </authorList>
    </citation>
    <scope>NUCLEOTIDE SEQUENCE [LARGE SCALE GENOMIC DNA]</scope>
    <source>
        <strain evidence="2 3">IFM 68171</strain>
    </source>
</reference>
<gene>
    <name evidence="2" type="ORF">MFIFM68171_05160</name>
</gene>
<dbReference type="GeneID" id="98175903"/>